<evidence type="ECO:0000313" key="5">
    <source>
        <dbReference type="Proteomes" id="UP000502248"/>
    </source>
</evidence>
<dbReference type="InterPro" id="IPR006059">
    <property type="entry name" value="SBP"/>
</dbReference>
<feature type="chain" id="PRO_5039260424" evidence="2">
    <location>
        <begin position="23"/>
        <end position="518"/>
    </location>
</feature>
<dbReference type="PROSITE" id="PS51257">
    <property type="entry name" value="PROKAR_LIPOPROTEIN"/>
    <property type="match status" value="1"/>
</dbReference>
<organism evidence="4 5">
    <name type="scientific">Cohnella herbarum</name>
    <dbReference type="NCBI Taxonomy" id="2728023"/>
    <lineage>
        <taxon>Bacteria</taxon>
        <taxon>Bacillati</taxon>
        <taxon>Bacillota</taxon>
        <taxon>Bacilli</taxon>
        <taxon>Bacillales</taxon>
        <taxon>Paenibacillaceae</taxon>
        <taxon>Cohnella</taxon>
    </lineage>
</organism>
<accession>A0A7Z2VP99</accession>
<feature type="compositionally biased region" description="Low complexity" evidence="1">
    <location>
        <begin position="27"/>
        <end position="40"/>
    </location>
</feature>
<dbReference type="Pfam" id="PF12010">
    <property type="entry name" value="DUF3502"/>
    <property type="match status" value="1"/>
</dbReference>
<dbReference type="RefSeq" id="WP_169282724.1">
    <property type="nucleotide sequence ID" value="NZ_CP051680.1"/>
</dbReference>
<gene>
    <name evidence="4" type="ORF">HH215_27135</name>
</gene>
<name>A0A7Z2VP99_9BACL</name>
<dbReference type="SUPFAM" id="SSF53850">
    <property type="entry name" value="Periplasmic binding protein-like II"/>
    <property type="match status" value="1"/>
</dbReference>
<proteinExistence type="predicted"/>
<dbReference type="AlphaFoldDB" id="A0A7Z2VP99"/>
<dbReference type="Pfam" id="PF01547">
    <property type="entry name" value="SBP_bac_1"/>
    <property type="match status" value="1"/>
</dbReference>
<reference evidence="4 5" key="1">
    <citation type="submission" date="2020-04" db="EMBL/GenBank/DDBJ databases">
        <title>Genome sequencing of novel species.</title>
        <authorList>
            <person name="Heo J."/>
            <person name="Kim S.-J."/>
            <person name="Kim J.-S."/>
            <person name="Hong S.-B."/>
            <person name="Kwon S.-W."/>
        </authorList>
    </citation>
    <scope>NUCLEOTIDE SEQUENCE [LARGE SCALE GENOMIC DNA]</scope>
    <source>
        <strain evidence="4 5">MFER-1</strain>
    </source>
</reference>
<dbReference type="InterPro" id="IPR050490">
    <property type="entry name" value="Bact_solute-bd_prot1"/>
</dbReference>
<keyword evidence="5" id="KW-1185">Reference proteome</keyword>
<feature type="domain" description="DUF3502" evidence="3">
    <location>
        <begin position="450"/>
        <end position="516"/>
    </location>
</feature>
<dbReference type="PANTHER" id="PTHR43649:SF12">
    <property type="entry name" value="DIACETYLCHITOBIOSE BINDING PROTEIN DASA"/>
    <property type="match status" value="1"/>
</dbReference>
<dbReference type="KEGG" id="cheb:HH215_27135"/>
<dbReference type="Proteomes" id="UP000502248">
    <property type="component" value="Chromosome"/>
</dbReference>
<evidence type="ECO:0000256" key="2">
    <source>
        <dbReference type="SAM" id="SignalP"/>
    </source>
</evidence>
<dbReference type="EMBL" id="CP051680">
    <property type="protein sequence ID" value="QJD86475.1"/>
    <property type="molecule type" value="Genomic_DNA"/>
</dbReference>
<sequence>MGTYRRAASLLVTVALVLSVLAACSGKSGNNASPSPSGSKTAEASKDNGKTSTETESAGTQELTTVKLVAPGSEPTEGKKRFDAINEKLKADGVGIQIEYEFIGWDAWEQKTNLMLSTNEAFDNLTIMEDWIKSSVYVGRGALLPIDEYLDKYPNLKGRFSDDVWEGLKINGKIYGIPVLNREWANDYELISYRSDLLTKHNVAPPTTIQEMIDAAEKIKKAENNPNMFFVMKPNFIAGAFHREYDTYPFNVVDDLIYIDQGGNVKSWIETEEFKKDNEYFNQLYAKGLIHPDILTLPLDQVTKPLADGEFAFTLGNVYFDYPVIKQKKPELELDAVRLAPDKKWMRPVLVTNANVIPKTSKNPEGMIKFYDWLYSSQENFDLLVYGPKDDWWKDAGPNKMERLRPVGNEVQFSEWMVGYAPFTRIPTNGHPKLLDTMTLNPDALNAPNIGFTFDSTAVSVEYANLLAEIKTSVYPMKMGVVKYADFYDGALKKMKAAGLDKVVAEYKKQFEAWKAQQ</sequence>
<protein>
    <submittedName>
        <fullName evidence="4">Extracellular solute-binding protein</fullName>
    </submittedName>
</protein>
<feature type="compositionally biased region" description="Polar residues" evidence="1">
    <location>
        <begin position="50"/>
        <end position="62"/>
    </location>
</feature>
<dbReference type="PANTHER" id="PTHR43649">
    <property type="entry name" value="ARABINOSE-BINDING PROTEIN-RELATED"/>
    <property type="match status" value="1"/>
</dbReference>
<feature type="region of interest" description="Disordered" evidence="1">
    <location>
        <begin position="27"/>
        <end position="62"/>
    </location>
</feature>
<keyword evidence="2" id="KW-0732">Signal</keyword>
<dbReference type="Gene3D" id="3.40.190.10">
    <property type="entry name" value="Periplasmic binding protein-like II"/>
    <property type="match status" value="1"/>
</dbReference>
<feature type="signal peptide" evidence="2">
    <location>
        <begin position="1"/>
        <end position="22"/>
    </location>
</feature>
<dbReference type="InterPro" id="IPR022627">
    <property type="entry name" value="DUF3502"/>
</dbReference>
<evidence type="ECO:0000313" key="4">
    <source>
        <dbReference type="EMBL" id="QJD86475.1"/>
    </source>
</evidence>
<evidence type="ECO:0000256" key="1">
    <source>
        <dbReference type="SAM" id="MobiDB-lite"/>
    </source>
</evidence>
<evidence type="ECO:0000259" key="3">
    <source>
        <dbReference type="Pfam" id="PF12010"/>
    </source>
</evidence>